<dbReference type="OrthoDB" id="3004152at2759"/>
<feature type="compositionally biased region" description="Polar residues" evidence="1">
    <location>
        <begin position="473"/>
        <end position="502"/>
    </location>
</feature>
<keyword evidence="3" id="KW-1185">Reference proteome</keyword>
<evidence type="ECO:0000256" key="1">
    <source>
        <dbReference type="SAM" id="MobiDB-lite"/>
    </source>
</evidence>
<protein>
    <submittedName>
        <fullName evidence="2">Uncharacterized protein</fullName>
    </submittedName>
</protein>
<feature type="compositionally biased region" description="Low complexity" evidence="1">
    <location>
        <begin position="342"/>
        <end position="354"/>
    </location>
</feature>
<feature type="compositionally biased region" description="Low complexity" evidence="1">
    <location>
        <begin position="60"/>
        <end position="82"/>
    </location>
</feature>
<feature type="compositionally biased region" description="Low complexity" evidence="1">
    <location>
        <begin position="444"/>
        <end position="472"/>
    </location>
</feature>
<dbReference type="AlphaFoldDB" id="A0A4S8KR07"/>
<feature type="region of interest" description="Disordered" evidence="1">
    <location>
        <begin position="723"/>
        <end position="759"/>
    </location>
</feature>
<feature type="compositionally biased region" description="Basic residues" evidence="1">
    <location>
        <begin position="747"/>
        <end position="759"/>
    </location>
</feature>
<name>A0A4S8KR07_DENBC</name>
<accession>A0A4S8KR07</accession>
<sequence>MIAATVDGGDGEGQARDDGDSEVGGAGSTGFEGIDTAGAASDPGDSGNQRSCSDAVHGDGSQAAISTSSASAAAAGDGDSGLDATSFQQAANQLGWSSLSRQEFLEKKKAFGDMRTKIGNYYRKEHRSLTNNDILQQVLLKTTKQRQSKPHRLTAVQVFQSKYYRDKIKPEADKDWEAAQADYKQWQASGDQSEECKPPVRVAINYSTAKRLLEEQDEEFRVEMQNLADQGYEESKRDWEKGKTVVEVERTEEQQAQAIKKWGPAVSKITGALASDLKMGASTAFFGRVDGKVKVYWVHHGKTPSGLIWPKFDPAGYSAAEAALIRFGRAMFPNDGHSSRIASQTSAGASSSQSVNPSIGTAMAEPGQGRKPGPGRNSVGIKNTSARSRKKSSESNPNQASATNSSASGVSGTPSRAQDNFPARQNPAASNDSLEPTALDHVHSSPLPNSPNSLDATVPRSSPSSSDDTTVPNDHTSVPNDHTSVPNDHTSVPNNLSPNSASGIAPDIPVHDDPFPSGINSALSIAPSNPMDVDEPAWSHPKEKKFWPEMRHFIKAWGDEFSGKDQEDWMVDLEALMETFIEYEEAFRFTEDNGTLRSTKELRLMKEWEKRGRPEWVDLVVPINQVDLLIERTRTWWEDILPQRDSDDDNWSPLDSVSGKNGIWRFVCALVWVLVLVLGEEKISERTDEQRQQLSDWVLLAQEVESTLGRVIEYGIWPPKAKRKLAGTEKPGSPKRRKTRASVGKKNVTKKTGKGKGTK</sequence>
<organism evidence="2 3">
    <name type="scientific">Dendrothele bispora (strain CBS 962.96)</name>
    <dbReference type="NCBI Taxonomy" id="1314807"/>
    <lineage>
        <taxon>Eukaryota</taxon>
        <taxon>Fungi</taxon>
        <taxon>Dikarya</taxon>
        <taxon>Basidiomycota</taxon>
        <taxon>Agaricomycotina</taxon>
        <taxon>Agaricomycetes</taxon>
        <taxon>Agaricomycetidae</taxon>
        <taxon>Agaricales</taxon>
        <taxon>Agaricales incertae sedis</taxon>
        <taxon>Dendrothele</taxon>
    </lineage>
</organism>
<proteinExistence type="predicted"/>
<evidence type="ECO:0000313" key="3">
    <source>
        <dbReference type="Proteomes" id="UP000297245"/>
    </source>
</evidence>
<feature type="region of interest" description="Disordered" evidence="1">
    <location>
        <begin position="1"/>
        <end position="82"/>
    </location>
</feature>
<dbReference type="Proteomes" id="UP000297245">
    <property type="component" value="Unassembled WGS sequence"/>
</dbReference>
<evidence type="ECO:0000313" key="2">
    <source>
        <dbReference type="EMBL" id="THU78184.1"/>
    </source>
</evidence>
<feature type="region of interest" description="Disordered" evidence="1">
    <location>
        <begin position="338"/>
        <end position="511"/>
    </location>
</feature>
<reference evidence="2 3" key="1">
    <citation type="journal article" date="2019" name="Nat. Ecol. Evol.">
        <title>Megaphylogeny resolves global patterns of mushroom evolution.</title>
        <authorList>
            <person name="Varga T."/>
            <person name="Krizsan K."/>
            <person name="Foldi C."/>
            <person name="Dima B."/>
            <person name="Sanchez-Garcia M."/>
            <person name="Sanchez-Ramirez S."/>
            <person name="Szollosi G.J."/>
            <person name="Szarkandi J.G."/>
            <person name="Papp V."/>
            <person name="Albert L."/>
            <person name="Andreopoulos W."/>
            <person name="Angelini C."/>
            <person name="Antonin V."/>
            <person name="Barry K.W."/>
            <person name="Bougher N.L."/>
            <person name="Buchanan P."/>
            <person name="Buyck B."/>
            <person name="Bense V."/>
            <person name="Catcheside P."/>
            <person name="Chovatia M."/>
            <person name="Cooper J."/>
            <person name="Damon W."/>
            <person name="Desjardin D."/>
            <person name="Finy P."/>
            <person name="Geml J."/>
            <person name="Haridas S."/>
            <person name="Hughes K."/>
            <person name="Justo A."/>
            <person name="Karasinski D."/>
            <person name="Kautmanova I."/>
            <person name="Kiss B."/>
            <person name="Kocsube S."/>
            <person name="Kotiranta H."/>
            <person name="LaButti K.M."/>
            <person name="Lechner B.E."/>
            <person name="Liimatainen K."/>
            <person name="Lipzen A."/>
            <person name="Lukacs Z."/>
            <person name="Mihaltcheva S."/>
            <person name="Morgado L.N."/>
            <person name="Niskanen T."/>
            <person name="Noordeloos M.E."/>
            <person name="Ohm R.A."/>
            <person name="Ortiz-Santana B."/>
            <person name="Ovrebo C."/>
            <person name="Racz N."/>
            <person name="Riley R."/>
            <person name="Savchenko A."/>
            <person name="Shiryaev A."/>
            <person name="Soop K."/>
            <person name="Spirin V."/>
            <person name="Szebenyi C."/>
            <person name="Tomsovsky M."/>
            <person name="Tulloss R.E."/>
            <person name="Uehling J."/>
            <person name="Grigoriev I.V."/>
            <person name="Vagvolgyi C."/>
            <person name="Papp T."/>
            <person name="Martin F.M."/>
            <person name="Miettinen O."/>
            <person name="Hibbett D.S."/>
            <person name="Nagy L.G."/>
        </authorList>
    </citation>
    <scope>NUCLEOTIDE SEQUENCE [LARGE SCALE GENOMIC DNA]</scope>
    <source>
        <strain evidence="2 3">CBS 962.96</strain>
    </source>
</reference>
<dbReference type="EMBL" id="ML180246">
    <property type="protein sequence ID" value="THU78184.1"/>
    <property type="molecule type" value="Genomic_DNA"/>
</dbReference>
<feature type="compositionally biased region" description="Polar residues" evidence="1">
    <location>
        <begin position="394"/>
        <end position="418"/>
    </location>
</feature>
<gene>
    <name evidence="2" type="ORF">K435DRAFT_876918</name>
</gene>